<proteinExistence type="predicted"/>
<accession>A0ABX3ZKT5</accession>
<evidence type="ECO:0000313" key="2">
    <source>
        <dbReference type="EMBL" id="OUZ40378.1"/>
    </source>
</evidence>
<protein>
    <recommendedName>
        <fullName evidence="1">Phage conserved hypothetical protein C-terminal domain-containing protein</fullName>
    </recommendedName>
</protein>
<feature type="domain" description="Phage conserved hypothetical protein C-terminal" evidence="1">
    <location>
        <begin position="149"/>
        <end position="222"/>
    </location>
</feature>
<organism evidence="2 3">
    <name type="scientific">Solibacillus kalamii</name>
    <dbReference type="NCBI Taxonomy" id="1748298"/>
    <lineage>
        <taxon>Bacteria</taxon>
        <taxon>Bacillati</taxon>
        <taxon>Bacillota</taxon>
        <taxon>Bacilli</taxon>
        <taxon>Bacillales</taxon>
        <taxon>Caryophanaceae</taxon>
        <taxon>Solibacillus</taxon>
    </lineage>
</organism>
<dbReference type="Proteomes" id="UP000196594">
    <property type="component" value="Unassembled WGS sequence"/>
</dbReference>
<dbReference type="NCBIfam" id="TIGR02220">
    <property type="entry name" value="phg_TIGR02220"/>
    <property type="match status" value="1"/>
</dbReference>
<reference evidence="2 3" key="1">
    <citation type="journal article" date="2017" name="Int. J. Syst. Evol. Microbiol.">
        <title>Solibacillus kalamii sp. nov., isolated from a high-efficiency particulate arrestance filter system used in the International Space Station.</title>
        <authorList>
            <person name="Checinska Sielaff A."/>
            <person name="Kumar R.M."/>
            <person name="Pal D."/>
            <person name="Mayilraj S."/>
            <person name="Venkateswaran K."/>
        </authorList>
    </citation>
    <scope>NUCLEOTIDE SEQUENCE [LARGE SCALE GENOMIC DNA]</scope>
    <source>
        <strain evidence="2 3">ISSFR-015</strain>
    </source>
</reference>
<comment type="caution">
    <text evidence="2">The sequence shown here is derived from an EMBL/GenBank/DDBJ whole genome shotgun (WGS) entry which is preliminary data.</text>
</comment>
<dbReference type="InterPro" id="IPR011741">
    <property type="entry name" value="Phg_2220_C"/>
</dbReference>
<dbReference type="Pfam" id="PF09524">
    <property type="entry name" value="Phg_2220_C"/>
    <property type="match status" value="1"/>
</dbReference>
<name>A0ABX3ZKT5_9BACL</name>
<evidence type="ECO:0000313" key="3">
    <source>
        <dbReference type="Proteomes" id="UP000196594"/>
    </source>
</evidence>
<sequence>MGGWNMKLLVSGRQLFLSQDLAARIGVEEALFLQHLYYRLETQGMEKEGHMWYRQTYQGWAKQCFHWNIRKIKRIITKLEHYQIIVSSNKLNSFNTDRSKWYRIDYEKIDELLQKKIYAQEELFHEESNLPEVKMTKANTDQSDEIANIINYLNKKAEKQFNEHSKTNIRLIKAILKEGYTVEDCYLVIDEQVRNWKNDLQMNKYLRPITLFRPGNFESYLNDALTRLQDKNIDFEPVVLDFDEGECY</sequence>
<gene>
    <name evidence="2" type="ORF">CBM15_00545</name>
</gene>
<keyword evidence="3" id="KW-1185">Reference proteome</keyword>
<evidence type="ECO:0000259" key="1">
    <source>
        <dbReference type="Pfam" id="PF09524"/>
    </source>
</evidence>
<dbReference type="EMBL" id="NHNT01000001">
    <property type="protein sequence ID" value="OUZ40378.1"/>
    <property type="molecule type" value="Genomic_DNA"/>
</dbReference>